<dbReference type="Proteomes" id="UP000887578">
    <property type="component" value="Unplaced"/>
</dbReference>
<name>A0A914P0F4_9BILA</name>
<dbReference type="AlphaFoldDB" id="A0A914P0F4"/>
<evidence type="ECO:0000256" key="1">
    <source>
        <dbReference type="SAM" id="MobiDB-lite"/>
    </source>
</evidence>
<evidence type="ECO:0000313" key="2">
    <source>
        <dbReference type="Proteomes" id="UP000887578"/>
    </source>
</evidence>
<sequence length="164" mass="18378">MPRIPAAKKARQESILKNRASYKKPEIPETSDAITDDVPPIPDIPQPSTTRSLTKFKKDELEVPKERAPLSDKKRLIWEGLISQKNKRARQARTDKAKEEQPDGDDPFNSNDDIARVDILEDNVPDVMSFPTFQTNQFIPKSTSSISSFTSSSNSPQDLSKPGL</sequence>
<feature type="compositionally biased region" description="Basic and acidic residues" evidence="1">
    <location>
        <begin position="56"/>
        <end position="77"/>
    </location>
</feature>
<accession>A0A914P0F4</accession>
<proteinExistence type="predicted"/>
<feature type="region of interest" description="Disordered" evidence="1">
    <location>
        <begin position="143"/>
        <end position="164"/>
    </location>
</feature>
<protein>
    <submittedName>
        <fullName evidence="3">Uncharacterized protein</fullName>
    </submittedName>
</protein>
<reference evidence="3" key="1">
    <citation type="submission" date="2022-11" db="UniProtKB">
        <authorList>
            <consortium name="WormBaseParasite"/>
        </authorList>
    </citation>
    <scope>IDENTIFICATION</scope>
</reference>
<evidence type="ECO:0000313" key="3">
    <source>
        <dbReference type="WBParaSite" id="PDA_v2.g10652.t1"/>
    </source>
</evidence>
<feature type="region of interest" description="Disordered" evidence="1">
    <location>
        <begin position="1"/>
        <end position="117"/>
    </location>
</feature>
<dbReference type="WBParaSite" id="PDA_v2.g10652.t1">
    <property type="protein sequence ID" value="PDA_v2.g10652.t1"/>
    <property type="gene ID" value="PDA_v2.g10652"/>
</dbReference>
<feature type="compositionally biased region" description="Basic and acidic residues" evidence="1">
    <location>
        <begin position="92"/>
        <end position="101"/>
    </location>
</feature>
<feature type="compositionally biased region" description="Low complexity" evidence="1">
    <location>
        <begin position="143"/>
        <end position="155"/>
    </location>
</feature>
<keyword evidence="2" id="KW-1185">Reference proteome</keyword>
<organism evidence="2 3">
    <name type="scientific">Panagrolaimus davidi</name>
    <dbReference type="NCBI Taxonomy" id="227884"/>
    <lineage>
        <taxon>Eukaryota</taxon>
        <taxon>Metazoa</taxon>
        <taxon>Ecdysozoa</taxon>
        <taxon>Nematoda</taxon>
        <taxon>Chromadorea</taxon>
        <taxon>Rhabditida</taxon>
        <taxon>Tylenchina</taxon>
        <taxon>Panagrolaimomorpha</taxon>
        <taxon>Panagrolaimoidea</taxon>
        <taxon>Panagrolaimidae</taxon>
        <taxon>Panagrolaimus</taxon>
    </lineage>
</organism>